<dbReference type="AlphaFoldDB" id="A0A7W8IGW7"/>
<evidence type="ECO:0000313" key="4">
    <source>
        <dbReference type="Proteomes" id="UP000568106"/>
    </source>
</evidence>
<dbReference type="EC" id="3.8.1.2" evidence="3"/>
<dbReference type="InterPro" id="IPR023198">
    <property type="entry name" value="PGP-like_dom2"/>
</dbReference>
<protein>
    <submittedName>
        <fullName evidence="3">2-haloacid dehalogenase</fullName>
        <ecNumber evidence="3">3.8.1.2</ecNumber>
    </submittedName>
</protein>
<evidence type="ECO:0000256" key="1">
    <source>
        <dbReference type="ARBA" id="ARBA00008106"/>
    </source>
</evidence>
<dbReference type="PANTHER" id="PTHR43316">
    <property type="entry name" value="HYDROLASE, HALOACID DELAHOGENASE-RELATED"/>
    <property type="match status" value="1"/>
</dbReference>
<dbReference type="Gene3D" id="1.10.150.240">
    <property type="entry name" value="Putative phosphatase, domain 2"/>
    <property type="match status" value="1"/>
</dbReference>
<dbReference type="EMBL" id="JACHDY010000002">
    <property type="protein sequence ID" value="MBB5316981.1"/>
    <property type="molecule type" value="Genomic_DNA"/>
</dbReference>
<sequence>MSMVAGAATAISTESMLAALPKRKIKAIALDGLAVFDTRPVAALTERTFPGRGDEITALWRKQQFEYTWLRTLGRRYVDFLQVTEEALRFACRSLRLELAKADSDRLMQSYLELKAWPDALQALRALKAGGLRMAFLSNFSATMLDCAVRNSGLEGLFESHLTTDRVRAFKPDPQAYEMATSAFGLQKKEIVFAAFGGWDAVGAKWFGYPTFWVNRAQAATEELDVLPDGAGKDLNDLAAFVLDR</sequence>
<name>A0A7W8IGW7_9BACT</name>
<dbReference type="PANTHER" id="PTHR43316:SF3">
    <property type="entry name" value="HALOACID DEHALOGENASE, TYPE II (AFU_ORTHOLOGUE AFUA_2G07750)-RELATED"/>
    <property type="match status" value="1"/>
</dbReference>
<comment type="similarity">
    <text evidence="1">Belongs to the HAD-like hydrolase superfamily. S-2-haloalkanoic acid dehalogenase family.</text>
</comment>
<dbReference type="CDD" id="cd02588">
    <property type="entry name" value="HAD_L2-DEX"/>
    <property type="match status" value="1"/>
</dbReference>
<evidence type="ECO:0000313" key="3">
    <source>
        <dbReference type="EMBL" id="MBB5316981.1"/>
    </source>
</evidence>
<organism evidence="3 4">
    <name type="scientific">Tunturiibacter empetritectus</name>
    <dbReference type="NCBI Taxonomy" id="3069691"/>
    <lineage>
        <taxon>Bacteria</taxon>
        <taxon>Pseudomonadati</taxon>
        <taxon>Acidobacteriota</taxon>
        <taxon>Terriglobia</taxon>
        <taxon>Terriglobales</taxon>
        <taxon>Acidobacteriaceae</taxon>
        <taxon>Tunturiibacter</taxon>
    </lineage>
</organism>
<dbReference type="NCBIfam" id="TIGR01428">
    <property type="entry name" value="HAD_type_II"/>
    <property type="match status" value="1"/>
</dbReference>
<dbReference type="GO" id="GO:0018784">
    <property type="term" value="F:(S)-2-haloacid dehalogenase activity"/>
    <property type="evidence" value="ECO:0007669"/>
    <property type="project" value="UniProtKB-EC"/>
</dbReference>
<dbReference type="Pfam" id="PF00702">
    <property type="entry name" value="Hydrolase"/>
    <property type="match status" value="1"/>
</dbReference>
<dbReference type="InterPro" id="IPR006328">
    <property type="entry name" value="2-HAD"/>
</dbReference>
<dbReference type="InterPro" id="IPR051540">
    <property type="entry name" value="S-2-haloacid_dehalogenase"/>
</dbReference>
<keyword evidence="2 3" id="KW-0378">Hydrolase</keyword>
<accession>A0A7W8IGW7</accession>
<keyword evidence="4" id="KW-1185">Reference proteome</keyword>
<reference evidence="3" key="1">
    <citation type="submission" date="2020-08" db="EMBL/GenBank/DDBJ databases">
        <title>Genomic Encyclopedia of Type Strains, Phase IV (KMG-V): Genome sequencing to study the core and pangenomes of soil and plant-associated prokaryotes.</title>
        <authorList>
            <person name="Whitman W."/>
        </authorList>
    </citation>
    <scope>NUCLEOTIDE SEQUENCE [LARGE SCALE GENOMIC DNA]</scope>
    <source>
        <strain evidence="3">M8UP27</strain>
    </source>
</reference>
<dbReference type="Proteomes" id="UP000568106">
    <property type="component" value="Unassembled WGS sequence"/>
</dbReference>
<dbReference type="PRINTS" id="PR00413">
    <property type="entry name" value="HADHALOGNASE"/>
</dbReference>
<dbReference type="Gene3D" id="3.40.50.1000">
    <property type="entry name" value="HAD superfamily/HAD-like"/>
    <property type="match status" value="1"/>
</dbReference>
<gene>
    <name evidence="3" type="ORF">HDF09_001650</name>
</gene>
<proteinExistence type="inferred from homology"/>
<dbReference type="NCBIfam" id="TIGR01493">
    <property type="entry name" value="HAD-SF-IA-v2"/>
    <property type="match status" value="1"/>
</dbReference>
<dbReference type="SUPFAM" id="SSF56784">
    <property type="entry name" value="HAD-like"/>
    <property type="match status" value="1"/>
</dbReference>
<comment type="caution">
    <text evidence="3">The sequence shown here is derived from an EMBL/GenBank/DDBJ whole genome shotgun (WGS) entry which is preliminary data.</text>
</comment>
<dbReference type="InterPro" id="IPR036412">
    <property type="entry name" value="HAD-like_sf"/>
</dbReference>
<evidence type="ECO:0000256" key="2">
    <source>
        <dbReference type="ARBA" id="ARBA00022801"/>
    </source>
</evidence>
<dbReference type="InterPro" id="IPR023214">
    <property type="entry name" value="HAD_sf"/>
</dbReference>
<dbReference type="InterPro" id="IPR006439">
    <property type="entry name" value="HAD-SF_hydro_IA"/>
</dbReference>